<evidence type="ECO:0000313" key="2">
    <source>
        <dbReference type="Proteomes" id="UP000039865"/>
    </source>
</evidence>
<keyword evidence="2" id="KW-1185">Reference proteome</keyword>
<evidence type="ECO:0000313" key="1">
    <source>
        <dbReference type="EMBL" id="CDW81132.1"/>
    </source>
</evidence>
<organism evidence="1 2">
    <name type="scientific">Stylonychia lemnae</name>
    <name type="common">Ciliate</name>
    <dbReference type="NCBI Taxonomy" id="5949"/>
    <lineage>
        <taxon>Eukaryota</taxon>
        <taxon>Sar</taxon>
        <taxon>Alveolata</taxon>
        <taxon>Ciliophora</taxon>
        <taxon>Intramacronucleata</taxon>
        <taxon>Spirotrichea</taxon>
        <taxon>Stichotrichia</taxon>
        <taxon>Sporadotrichida</taxon>
        <taxon>Oxytrichidae</taxon>
        <taxon>Stylonychinae</taxon>
        <taxon>Stylonychia</taxon>
    </lineage>
</organism>
<accession>A0A078AHZ3</accession>
<dbReference type="EMBL" id="CCKQ01009633">
    <property type="protein sequence ID" value="CDW81132.1"/>
    <property type="molecule type" value="Genomic_DNA"/>
</dbReference>
<name>A0A078AHZ3_STYLE</name>
<dbReference type="InParanoid" id="A0A078AHZ3"/>
<proteinExistence type="predicted"/>
<reference evidence="1 2" key="1">
    <citation type="submission" date="2014-06" db="EMBL/GenBank/DDBJ databases">
        <authorList>
            <person name="Swart Estienne"/>
        </authorList>
    </citation>
    <scope>NUCLEOTIDE SEQUENCE [LARGE SCALE GENOMIC DNA]</scope>
    <source>
        <strain evidence="1 2">130c</strain>
    </source>
</reference>
<protein>
    <submittedName>
        <fullName evidence="1">Uncharacterized protein</fullName>
    </submittedName>
</protein>
<dbReference type="Proteomes" id="UP000039865">
    <property type="component" value="Unassembled WGS sequence"/>
</dbReference>
<dbReference type="AlphaFoldDB" id="A0A078AHZ3"/>
<gene>
    <name evidence="1" type="primary">Contig5524.g5910</name>
    <name evidence="1" type="ORF">STYLEM_10142</name>
</gene>
<sequence length="202" mass="24368">MQIQTLDQFQEELIDNEYSGDSKKPQKDVLIIMKHIVYQKEFQELLSFMSKYILIDCFWTNRKVYDVQSPSILFQKFSEKGLCDVAKKILYACNFKRQIFNQFGIRVSNFIISKIFFNLSDDLDALDKFMNPPDIQLFMLWTKDQDQFVDQFFDDLHQGSELILAKARQLFQIKGVRTWSDMQIQYFLMQRQFYLRQYKSEM</sequence>